<evidence type="ECO:0008006" key="8">
    <source>
        <dbReference type="Google" id="ProtNLM"/>
    </source>
</evidence>
<keyword evidence="2" id="KW-0732">Signal</keyword>
<comment type="caution">
    <text evidence="6">The sequence shown here is derived from an EMBL/GenBank/DDBJ whole genome shotgun (WGS) entry which is preliminary data.</text>
</comment>
<organism evidence="6 7">
    <name type="scientific">Undibacterium flavidum</name>
    <dbReference type="NCBI Taxonomy" id="2762297"/>
    <lineage>
        <taxon>Bacteria</taxon>
        <taxon>Pseudomonadati</taxon>
        <taxon>Pseudomonadota</taxon>
        <taxon>Betaproteobacteria</taxon>
        <taxon>Burkholderiales</taxon>
        <taxon>Oxalobacteraceae</taxon>
        <taxon>Undibacterium</taxon>
    </lineage>
</organism>
<keyword evidence="7" id="KW-1185">Reference proteome</keyword>
<dbReference type="Proteomes" id="UP000624279">
    <property type="component" value="Unassembled WGS sequence"/>
</dbReference>
<accession>A0ABR6Y7F1</accession>
<keyword evidence="3" id="KW-0472">Membrane</keyword>
<evidence type="ECO:0000313" key="7">
    <source>
        <dbReference type="Proteomes" id="UP000624279"/>
    </source>
</evidence>
<dbReference type="Pfam" id="PF03783">
    <property type="entry name" value="CsgG"/>
    <property type="match status" value="1"/>
</dbReference>
<sequence length="301" mass="31054">MQTNVAASQSQDTYLGPKKTVFVDVVGAVEAMYGSMRAVGTTNEGLNAMLVEALLRSGGFVVLERVALDDIQLEQDLGKNGSTTAATAAQSGRMLGASAVVRATVTKFEANAGGSDLRLGIPFGKLLGGSAGVSDQKAIVEFSLRIIDTSTGQIIATSKATGSANSTSTNVTATNNQTGANVGANTFKNTPLGEAAELAINAAVKQIIVGMAKVPWSSTVSDFDEGKVYVSAGRAQNLQVGTVLHVYRKGKVLTDPDTGVVLEVLMTNVGTIKLQTVNEKVSSATVLSGDPPARGDIVKFE</sequence>
<evidence type="ECO:0000256" key="3">
    <source>
        <dbReference type="ARBA" id="ARBA00023136"/>
    </source>
</evidence>
<evidence type="ECO:0000256" key="1">
    <source>
        <dbReference type="ARBA" id="ARBA00022475"/>
    </source>
</evidence>
<dbReference type="EMBL" id="JACOGA010000002">
    <property type="protein sequence ID" value="MBC3872536.1"/>
    <property type="molecule type" value="Genomic_DNA"/>
</dbReference>
<keyword evidence="5" id="KW-0449">Lipoprotein</keyword>
<dbReference type="PANTHER" id="PTHR41164:SF1">
    <property type="entry name" value="CURLI PRODUCTION ASSEMBLY_TRANSPORT COMPONENT CSGG"/>
    <property type="match status" value="1"/>
</dbReference>
<evidence type="ECO:0000256" key="2">
    <source>
        <dbReference type="ARBA" id="ARBA00022729"/>
    </source>
</evidence>
<gene>
    <name evidence="6" type="ORF">H8K55_02965</name>
</gene>
<dbReference type="PANTHER" id="PTHR41164">
    <property type="entry name" value="CURLI PRODUCTION ASSEMBLY/TRANSPORT COMPONENT CSGG"/>
    <property type="match status" value="1"/>
</dbReference>
<keyword evidence="1" id="KW-1003">Cell membrane</keyword>
<dbReference type="InterPro" id="IPR005534">
    <property type="entry name" value="Curli_assmbl/transp-comp_CsgG"/>
</dbReference>
<evidence type="ECO:0000256" key="5">
    <source>
        <dbReference type="ARBA" id="ARBA00023288"/>
    </source>
</evidence>
<dbReference type="Gene3D" id="3.40.50.10610">
    <property type="entry name" value="ABC-type transport auxiliary lipoprotein component"/>
    <property type="match status" value="1"/>
</dbReference>
<evidence type="ECO:0000256" key="4">
    <source>
        <dbReference type="ARBA" id="ARBA00023139"/>
    </source>
</evidence>
<name>A0ABR6Y7F1_9BURK</name>
<evidence type="ECO:0000313" key="6">
    <source>
        <dbReference type="EMBL" id="MBC3872536.1"/>
    </source>
</evidence>
<reference evidence="6 7" key="1">
    <citation type="submission" date="2020-08" db="EMBL/GenBank/DDBJ databases">
        <title>Novel species isolated from subtropical streams in China.</title>
        <authorList>
            <person name="Lu H."/>
        </authorList>
    </citation>
    <scope>NUCLEOTIDE SEQUENCE [LARGE SCALE GENOMIC DNA]</scope>
    <source>
        <strain evidence="6 7">LX15W</strain>
    </source>
</reference>
<proteinExistence type="predicted"/>
<protein>
    <recommendedName>
        <fullName evidence="8">Curli production assembly/transport component CsgG</fullName>
    </recommendedName>
</protein>
<keyword evidence="4" id="KW-0564">Palmitate</keyword>